<feature type="domain" description="ABC transporter" evidence="15">
    <location>
        <begin position="1270"/>
        <end position="1505"/>
    </location>
</feature>
<keyword evidence="7" id="KW-0677">Repeat</keyword>
<evidence type="ECO:0000256" key="13">
    <source>
        <dbReference type="SAM" id="MobiDB-lite"/>
    </source>
</evidence>
<dbReference type="PROSITE" id="PS00211">
    <property type="entry name" value="ABC_TRANSPORTER_1"/>
    <property type="match status" value="2"/>
</dbReference>
<evidence type="ECO:0000256" key="2">
    <source>
        <dbReference type="ARBA" id="ARBA00009726"/>
    </source>
</evidence>
<evidence type="ECO:0000256" key="12">
    <source>
        <dbReference type="ARBA" id="ARBA00023136"/>
    </source>
</evidence>
<dbReference type="FunFam" id="1.20.1560.10:FF:000020">
    <property type="entry name" value="ABC metal ion transporter"/>
    <property type="match status" value="1"/>
</dbReference>
<organism evidence="17 18">
    <name type="scientific">Trichodelitschia bisporula</name>
    <dbReference type="NCBI Taxonomy" id="703511"/>
    <lineage>
        <taxon>Eukaryota</taxon>
        <taxon>Fungi</taxon>
        <taxon>Dikarya</taxon>
        <taxon>Ascomycota</taxon>
        <taxon>Pezizomycotina</taxon>
        <taxon>Dothideomycetes</taxon>
        <taxon>Dothideomycetes incertae sedis</taxon>
        <taxon>Phaeotrichales</taxon>
        <taxon>Phaeotrichaceae</taxon>
        <taxon>Trichodelitschia</taxon>
    </lineage>
</organism>
<dbReference type="Pfam" id="PF00664">
    <property type="entry name" value="ABC_membrane"/>
    <property type="match status" value="2"/>
</dbReference>
<evidence type="ECO:0000256" key="8">
    <source>
        <dbReference type="ARBA" id="ARBA00022741"/>
    </source>
</evidence>
<dbReference type="InterPro" id="IPR050173">
    <property type="entry name" value="ABC_transporter_C-like"/>
</dbReference>
<evidence type="ECO:0000256" key="9">
    <source>
        <dbReference type="ARBA" id="ARBA00022840"/>
    </source>
</evidence>
<keyword evidence="5" id="KW-0926">Vacuole</keyword>
<feature type="region of interest" description="Disordered" evidence="13">
    <location>
        <begin position="840"/>
        <end position="869"/>
    </location>
</feature>
<feature type="transmembrane region" description="Helical" evidence="14">
    <location>
        <begin position="79"/>
        <end position="101"/>
    </location>
</feature>
<dbReference type="InterPro" id="IPR011527">
    <property type="entry name" value="ABC1_TM_dom"/>
</dbReference>
<feature type="transmembrane region" description="Helical" evidence="14">
    <location>
        <begin position="1075"/>
        <end position="1103"/>
    </location>
</feature>
<feature type="domain" description="ABC transporter" evidence="15">
    <location>
        <begin position="610"/>
        <end position="836"/>
    </location>
</feature>
<dbReference type="GO" id="GO:0016887">
    <property type="term" value="F:ATP hydrolysis activity"/>
    <property type="evidence" value="ECO:0007669"/>
    <property type="project" value="InterPro"/>
</dbReference>
<dbReference type="FunFam" id="1.20.1560.10:FF:000001">
    <property type="entry name" value="ATP-binding cassette subfamily C member 1"/>
    <property type="match status" value="1"/>
</dbReference>
<dbReference type="Proteomes" id="UP000799640">
    <property type="component" value="Unassembled WGS sequence"/>
</dbReference>
<feature type="transmembrane region" description="Helical" evidence="14">
    <location>
        <begin position="989"/>
        <end position="1016"/>
    </location>
</feature>
<dbReference type="SUPFAM" id="SSF90123">
    <property type="entry name" value="ABC transporter transmembrane region"/>
    <property type="match status" value="2"/>
</dbReference>
<evidence type="ECO:0000256" key="1">
    <source>
        <dbReference type="ARBA" id="ARBA00004128"/>
    </source>
</evidence>
<dbReference type="Gene3D" id="1.20.1560.10">
    <property type="entry name" value="ABC transporter type 1, transmembrane domain"/>
    <property type="match status" value="2"/>
</dbReference>
<dbReference type="SMART" id="SM00382">
    <property type="entry name" value="AAA"/>
    <property type="match status" value="2"/>
</dbReference>
<evidence type="ECO:0000256" key="7">
    <source>
        <dbReference type="ARBA" id="ARBA00022737"/>
    </source>
</evidence>
<name>A0A6G1HV50_9PEZI</name>
<dbReference type="GO" id="GO:0140359">
    <property type="term" value="F:ABC-type transporter activity"/>
    <property type="evidence" value="ECO:0007669"/>
    <property type="project" value="InterPro"/>
</dbReference>
<dbReference type="CDD" id="cd18603">
    <property type="entry name" value="ABC_6TM_MRP1_2_3_6_D2_like"/>
    <property type="match status" value="1"/>
</dbReference>
<dbReference type="GO" id="GO:0005524">
    <property type="term" value="F:ATP binding"/>
    <property type="evidence" value="ECO:0007669"/>
    <property type="project" value="UniProtKB-KW"/>
</dbReference>
<dbReference type="FunFam" id="3.40.50.300:FF:000450">
    <property type="entry name" value="ABC transporter C family member 2"/>
    <property type="match status" value="1"/>
</dbReference>
<dbReference type="EMBL" id="ML996696">
    <property type="protein sequence ID" value="KAF2399882.1"/>
    <property type="molecule type" value="Genomic_DNA"/>
</dbReference>
<gene>
    <name evidence="17" type="ORF">EJ06DRAFT_562148</name>
</gene>
<dbReference type="InterPro" id="IPR056227">
    <property type="entry name" value="TMD0_ABC"/>
</dbReference>
<keyword evidence="6 14" id="KW-0812">Transmembrane</keyword>
<comment type="subcellular location">
    <subcellularLocation>
        <location evidence="1">Vacuole membrane</location>
        <topology evidence="1">Multi-pass membrane protein</topology>
    </subcellularLocation>
</comment>
<feature type="transmembrane region" description="Helical" evidence="14">
    <location>
        <begin position="276"/>
        <end position="294"/>
    </location>
</feature>
<dbReference type="GO" id="GO:0000329">
    <property type="term" value="C:fungal-type vacuole membrane"/>
    <property type="evidence" value="ECO:0007669"/>
    <property type="project" value="UniProtKB-ARBA"/>
</dbReference>
<feature type="transmembrane region" description="Helical" evidence="14">
    <location>
        <begin position="175"/>
        <end position="196"/>
    </location>
</feature>
<feature type="transmembrane region" description="Helical" evidence="14">
    <location>
        <begin position="113"/>
        <end position="134"/>
    </location>
</feature>
<sequence length="1515" mass="167758">MYFVRAAALASNASLSVSLQPFCNNPEGWGPLSLTRYDFTPCFLDVPQALVALFGLLVGGITIWVLLNKCSKQPTEKDWHYYAKLVLVAGVGITTTLEGYVQVTGHTNSLGDFRFWTTVLQISSLSVIFAIHELEHERARVPSGTVLFYWLFYLLVGVIKTRSLYIQNFTKHEALFALVATNLVLATTVFILEAFVPKKQSMYRGIGDEKERPSEYSNIFEILSYSWFTPLIKRGYKTYLTEEDLWDLPERQTTKHSGDKFAAAWLKQSRTPNPSVWGALISAFGGPYVGFVPIKMTADTFSYMQPVLLRMLITFVNTYRTDNPDPPLRGFIIAFSMFAVQLVQSLCNNHFMTCVFELGQLVRAGLISEIYKKSLRLSAEGSAAKSTGDIVNLMAVDTQRISDLSRQGHQLWSSPFQITLCMISLSQLLGWPGFAGVVVMAVMIPLNAYIARLMKTYQRQQMGNKDERTRVTTEILNNIKSIKLYSWAAAFAERLSEVRNKELRMLRKIGGTQAASRFCWNTTPFLVSCGTFTLYVMVSEKPLSVELVFPALTLFNLLTQPLTQLPMVISSVVESSVAVRRIKSFFLAKEIQTDAVNRLPAATEDGADTVRVERASFTWGQDGGKKPVLSDISLSARKGQLNCIVGRVGSGKTSLLQAILGDLRKLNGDVTVCGTIAYVAQHAWITNASVKDNILFGHHYDPEYYERTIKACALTEDLAVLPDGDRTEVGEKGISLSGGQKARLQLARAVYARADIYLMDDILSAVDQHVGRHIINHVVGPKGLLRGKTRILATNSIPVLKEADHIALLSEGRITEEGTFWDAISKNGEIAALIKTVKNSSDHSGGAASSAPSPTKSSSGMDSGEESEEDLLASFAEKEDLFKKEEDRSVSRFRRSSNSSMHKSKKGDEEMALLPVVKSRQTKEISEKGKVKWNVYFEYAKACNVNAVALWVFTVVAVQSLQVGNSVWLKNWAEGNESSGGNPDIAKNVGVYFAIGIAASIMIVIQTMIMWLFCSIQASRKLHARMANAIFRSPMSFFETTPMGRILNRFSSDMFRVDEALGRSFSELFGNGAKALFTIGVICVTTPVFMAILVPLGGIYWYIQRYYLRSNRELKRLESISRSPIYAHFQESLGGLTTIRAFQQQERWSWESENRVDANLKAFFPPIYANRWLGIRLEFVGAMVVLMAAVLSILAVINGGGPSAGMVGLAMSYALQITQALSWMVRLSVEVETNIVSVERVLEYARLPSEAEEIIHNNRPLPTWPSKGNIQFNDYSMRYRPGLDLVLKNIELSLRSREKIGIVGRTGAGKSSLTLALFRIVEAASGTIVIDDIDTSAIGLDDLRSKLAIIPQDAALFAGTIRDNLDPMHSKRDDELWAALEQARLKAHVSSMPGKLDAAVQEAGSNLSQGQKQLVSLARALLTKSTILVLDEATAAVDVETDALVQETLRSDLFSDRTLITIAHRINTIIDYDRIAVLQRGEVVEFGTPQELIKAGGAFFELAREGGLVDNAGQR</sequence>
<dbReference type="PANTHER" id="PTHR24223">
    <property type="entry name" value="ATP-BINDING CASSETTE SUB-FAMILY C"/>
    <property type="match status" value="1"/>
</dbReference>
<dbReference type="CDD" id="cd03244">
    <property type="entry name" value="ABCC_MRP_domain2"/>
    <property type="match status" value="1"/>
</dbReference>
<accession>A0A6G1HV50</accession>
<feature type="transmembrane region" description="Helical" evidence="14">
    <location>
        <begin position="429"/>
        <end position="450"/>
    </location>
</feature>
<dbReference type="InterPro" id="IPR027417">
    <property type="entry name" value="P-loop_NTPase"/>
</dbReference>
<dbReference type="CDD" id="cd03250">
    <property type="entry name" value="ABCC_MRP_domain1"/>
    <property type="match status" value="1"/>
</dbReference>
<keyword evidence="4" id="KW-0597">Phosphoprotein</keyword>
<protein>
    <submittedName>
        <fullName evidence="17">Multidrug resistance-associated protein 1</fullName>
    </submittedName>
</protein>
<feature type="transmembrane region" description="Helical" evidence="14">
    <location>
        <begin position="146"/>
        <end position="163"/>
    </location>
</feature>
<dbReference type="FunFam" id="3.40.50.300:FF:000565">
    <property type="entry name" value="ABC bile acid transporter"/>
    <property type="match status" value="1"/>
</dbReference>
<dbReference type="InterPro" id="IPR003593">
    <property type="entry name" value="AAA+_ATPase"/>
</dbReference>
<evidence type="ECO:0000256" key="4">
    <source>
        <dbReference type="ARBA" id="ARBA00022553"/>
    </source>
</evidence>
<comment type="similarity">
    <text evidence="2">Belongs to the ABC transporter superfamily. ABCC family. Conjugate transporter (TC 3.A.1.208) subfamily.</text>
</comment>
<feature type="transmembrane region" description="Helical" evidence="14">
    <location>
        <begin position="948"/>
        <end position="969"/>
    </location>
</feature>
<feature type="domain" description="ABC transmembrane type-1" evidence="16">
    <location>
        <begin position="949"/>
        <end position="1233"/>
    </location>
</feature>
<dbReference type="CDD" id="cd18595">
    <property type="entry name" value="ABC_6TM_MRP1_2_3_6_D1_like"/>
    <property type="match status" value="1"/>
</dbReference>
<keyword evidence="8" id="KW-0547">Nucleotide-binding</keyword>
<feature type="transmembrane region" description="Helical" evidence="14">
    <location>
        <begin position="1179"/>
        <end position="1197"/>
    </location>
</feature>
<dbReference type="InterPro" id="IPR017871">
    <property type="entry name" value="ABC_transporter-like_CS"/>
</dbReference>
<dbReference type="Pfam" id="PF24357">
    <property type="entry name" value="TMD0_ABC"/>
    <property type="match status" value="1"/>
</dbReference>
<dbReference type="Pfam" id="PF00005">
    <property type="entry name" value="ABC_tran"/>
    <property type="match status" value="2"/>
</dbReference>
<dbReference type="GO" id="GO:0042592">
    <property type="term" value="P:homeostatic process"/>
    <property type="evidence" value="ECO:0007669"/>
    <property type="project" value="UniProtKB-ARBA"/>
</dbReference>
<dbReference type="Gene3D" id="3.40.50.300">
    <property type="entry name" value="P-loop containing nucleotide triphosphate hydrolases"/>
    <property type="match status" value="2"/>
</dbReference>
<dbReference type="SUPFAM" id="SSF52540">
    <property type="entry name" value="P-loop containing nucleoside triphosphate hydrolases"/>
    <property type="match status" value="2"/>
</dbReference>
<evidence type="ECO:0000256" key="14">
    <source>
        <dbReference type="SAM" id="Phobius"/>
    </source>
</evidence>
<evidence type="ECO:0000256" key="3">
    <source>
        <dbReference type="ARBA" id="ARBA00022448"/>
    </source>
</evidence>
<keyword evidence="11 14" id="KW-1133">Transmembrane helix</keyword>
<feature type="compositionally biased region" description="Low complexity" evidence="13">
    <location>
        <begin position="842"/>
        <end position="862"/>
    </location>
</feature>
<dbReference type="InterPro" id="IPR003439">
    <property type="entry name" value="ABC_transporter-like_ATP-bd"/>
</dbReference>
<dbReference type="PANTHER" id="PTHR24223:SF443">
    <property type="entry name" value="MULTIDRUG-RESISTANCE LIKE PROTEIN 1, ISOFORM I"/>
    <property type="match status" value="1"/>
</dbReference>
<evidence type="ECO:0000313" key="17">
    <source>
        <dbReference type="EMBL" id="KAF2399882.1"/>
    </source>
</evidence>
<feature type="domain" description="ABC transmembrane type-1" evidence="16">
    <location>
        <begin position="301"/>
        <end position="574"/>
    </location>
</feature>
<dbReference type="OrthoDB" id="6500128at2759"/>
<evidence type="ECO:0000259" key="16">
    <source>
        <dbReference type="PROSITE" id="PS50929"/>
    </source>
</evidence>
<evidence type="ECO:0000256" key="10">
    <source>
        <dbReference type="ARBA" id="ARBA00022967"/>
    </source>
</evidence>
<keyword evidence="9" id="KW-0067">ATP-binding</keyword>
<keyword evidence="12 14" id="KW-0472">Membrane</keyword>
<reference evidence="17" key="1">
    <citation type="journal article" date="2020" name="Stud. Mycol.">
        <title>101 Dothideomycetes genomes: a test case for predicting lifestyles and emergence of pathogens.</title>
        <authorList>
            <person name="Haridas S."/>
            <person name="Albert R."/>
            <person name="Binder M."/>
            <person name="Bloem J."/>
            <person name="Labutti K."/>
            <person name="Salamov A."/>
            <person name="Andreopoulos B."/>
            <person name="Baker S."/>
            <person name="Barry K."/>
            <person name="Bills G."/>
            <person name="Bluhm B."/>
            <person name="Cannon C."/>
            <person name="Castanera R."/>
            <person name="Culley D."/>
            <person name="Daum C."/>
            <person name="Ezra D."/>
            <person name="Gonzalez J."/>
            <person name="Henrissat B."/>
            <person name="Kuo A."/>
            <person name="Liang C."/>
            <person name="Lipzen A."/>
            <person name="Lutzoni F."/>
            <person name="Magnuson J."/>
            <person name="Mondo S."/>
            <person name="Nolan M."/>
            <person name="Ohm R."/>
            <person name="Pangilinan J."/>
            <person name="Park H.-J."/>
            <person name="Ramirez L."/>
            <person name="Alfaro M."/>
            <person name="Sun H."/>
            <person name="Tritt A."/>
            <person name="Yoshinaga Y."/>
            <person name="Zwiers L.-H."/>
            <person name="Turgeon B."/>
            <person name="Goodwin S."/>
            <person name="Spatafora J."/>
            <person name="Crous P."/>
            <person name="Grigoriev I."/>
        </authorList>
    </citation>
    <scope>NUCLEOTIDE SEQUENCE</scope>
    <source>
        <strain evidence="17">CBS 262.69</strain>
    </source>
</reference>
<keyword evidence="10" id="KW-1278">Translocase</keyword>
<evidence type="ECO:0000256" key="5">
    <source>
        <dbReference type="ARBA" id="ARBA00022554"/>
    </source>
</evidence>
<evidence type="ECO:0000313" key="18">
    <source>
        <dbReference type="Proteomes" id="UP000799640"/>
    </source>
</evidence>
<dbReference type="PROSITE" id="PS50929">
    <property type="entry name" value="ABC_TM1F"/>
    <property type="match status" value="2"/>
</dbReference>
<keyword evidence="18" id="KW-1185">Reference proteome</keyword>
<evidence type="ECO:0000259" key="15">
    <source>
        <dbReference type="PROSITE" id="PS50893"/>
    </source>
</evidence>
<proteinExistence type="inferred from homology"/>
<keyword evidence="3" id="KW-0813">Transport</keyword>
<dbReference type="PROSITE" id="PS50893">
    <property type="entry name" value="ABC_TRANSPORTER_2"/>
    <property type="match status" value="2"/>
</dbReference>
<evidence type="ECO:0000256" key="6">
    <source>
        <dbReference type="ARBA" id="ARBA00022692"/>
    </source>
</evidence>
<dbReference type="InterPro" id="IPR036640">
    <property type="entry name" value="ABC1_TM_sf"/>
</dbReference>
<feature type="transmembrane region" description="Helical" evidence="14">
    <location>
        <begin position="43"/>
        <end position="67"/>
    </location>
</feature>
<evidence type="ECO:0000256" key="11">
    <source>
        <dbReference type="ARBA" id="ARBA00022989"/>
    </source>
</evidence>